<feature type="region of interest" description="Disordered" evidence="1">
    <location>
        <begin position="105"/>
        <end position="144"/>
    </location>
</feature>
<accession>A0A8K0GKB3</accession>
<reference evidence="4" key="1">
    <citation type="submission" date="2020-03" db="EMBL/GenBank/DDBJ databases">
        <title>A high-quality chromosome-level genome assembly of a woody plant with both climbing and erect habits, Rhamnella rubrinervis.</title>
        <authorList>
            <person name="Lu Z."/>
            <person name="Yang Y."/>
            <person name="Zhu X."/>
            <person name="Sun Y."/>
        </authorList>
    </citation>
    <scope>NUCLEOTIDE SEQUENCE</scope>
    <source>
        <strain evidence="4">BYM</strain>
        <tissue evidence="4">Leaf</tissue>
    </source>
</reference>
<dbReference type="PANTHER" id="PTHR35762:SF5">
    <property type="entry name" value="DUF4408 DOMAIN-CONTAINING PROTEIN"/>
    <property type="match status" value="1"/>
</dbReference>
<feature type="transmembrane region" description="Helical" evidence="2">
    <location>
        <begin position="12"/>
        <end position="34"/>
    </location>
</feature>
<keyword evidence="5" id="KW-1185">Reference proteome</keyword>
<protein>
    <recommendedName>
        <fullName evidence="3">DUF4408 domain-containing protein</fullName>
    </recommendedName>
</protein>
<dbReference type="PANTHER" id="PTHR35762">
    <property type="entry name" value="TRANSMEMBRANE PROTEIN"/>
    <property type="match status" value="1"/>
</dbReference>
<organism evidence="4 5">
    <name type="scientific">Rhamnella rubrinervis</name>
    <dbReference type="NCBI Taxonomy" id="2594499"/>
    <lineage>
        <taxon>Eukaryota</taxon>
        <taxon>Viridiplantae</taxon>
        <taxon>Streptophyta</taxon>
        <taxon>Embryophyta</taxon>
        <taxon>Tracheophyta</taxon>
        <taxon>Spermatophyta</taxon>
        <taxon>Magnoliopsida</taxon>
        <taxon>eudicotyledons</taxon>
        <taxon>Gunneridae</taxon>
        <taxon>Pentapetalae</taxon>
        <taxon>rosids</taxon>
        <taxon>fabids</taxon>
        <taxon>Rosales</taxon>
        <taxon>Rhamnaceae</taxon>
        <taxon>rhamnoid group</taxon>
        <taxon>Rhamneae</taxon>
        <taxon>Rhamnella</taxon>
    </lineage>
</organism>
<dbReference type="AlphaFoldDB" id="A0A8K0GKB3"/>
<dbReference type="InterPro" id="IPR025520">
    <property type="entry name" value="DUF4408"/>
</dbReference>
<comment type="caution">
    <text evidence="4">The sequence shown here is derived from an EMBL/GenBank/DDBJ whole genome shotgun (WGS) entry which is preliminary data.</text>
</comment>
<evidence type="ECO:0000259" key="3">
    <source>
        <dbReference type="Pfam" id="PF14364"/>
    </source>
</evidence>
<evidence type="ECO:0000313" key="5">
    <source>
        <dbReference type="Proteomes" id="UP000796880"/>
    </source>
</evidence>
<gene>
    <name evidence="4" type="ORF">FNV43_RR27127</name>
</gene>
<feature type="compositionally biased region" description="Acidic residues" evidence="1">
    <location>
        <begin position="105"/>
        <end position="125"/>
    </location>
</feature>
<keyword evidence="2" id="KW-1133">Transmembrane helix</keyword>
<dbReference type="Proteomes" id="UP000796880">
    <property type="component" value="Unassembled WGS sequence"/>
</dbReference>
<feature type="domain" description="DUF4408" evidence="3">
    <location>
        <begin position="10"/>
        <end position="39"/>
    </location>
</feature>
<dbReference type="Pfam" id="PF14364">
    <property type="entry name" value="DUF4408"/>
    <property type="match status" value="1"/>
</dbReference>
<keyword evidence="2" id="KW-0812">Transmembrane</keyword>
<name>A0A8K0GKB3_9ROSA</name>
<proteinExistence type="predicted"/>
<keyword evidence="2" id="KW-0472">Membrane</keyword>
<sequence>MNCSLFMSLPSIWSSFFNPKCLFVVVNVIVVFLVGESKFLGSSHSSPATDIYSEYLERSQSLKGQRRQSSSTTFQEKKEDKNLKLDEYYSAVVERVDDIKEVEAKEDEVDEFEDCKEDDGDENNIVDDHHQQERDGEEEVGLPAEELKRRVEDFIARVNKQRRLEELVYSTTKA</sequence>
<dbReference type="EMBL" id="VOIH02000012">
    <property type="protein sequence ID" value="KAF3432387.1"/>
    <property type="molecule type" value="Genomic_DNA"/>
</dbReference>
<dbReference type="OrthoDB" id="781735at2759"/>
<evidence type="ECO:0000256" key="1">
    <source>
        <dbReference type="SAM" id="MobiDB-lite"/>
    </source>
</evidence>
<evidence type="ECO:0000313" key="4">
    <source>
        <dbReference type="EMBL" id="KAF3432387.1"/>
    </source>
</evidence>
<evidence type="ECO:0000256" key="2">
    <source>
        <dbReference type="SAM" id="Phobius"/>
    </source>
</evidence>